<keyword evidence="8" id="KW-1185">Reference proteome</keyword>
<feature type="transmembrane region" description="Helical" evidence="6">
    <location>
        <begin position="249"/>
        <end position="273"/>
    </location>
</feature>
<dbReference type="InterPro" id="IPR050186">
    <property type="entry name" value="TPT_transporter"/>
</dbReference>
<evidence type="ECO:0000313" key="7">
    <source>
        <dbReference type="EMBL" id="CAK0791700.1"/>
    </source>
</evidence>
<evidence type="ECO:0000256" key="5">
    <source>
        <dbReference type="SAM" id="MobiDB-lite"/>
    </source>
</evidence>
<keyword evidence="3 6" id="KW-1133">Transmembrane helix</keyword>
<evidence type="ECO:0000256" key="4">
    <source>
        <dbReference type="ARBA" id="ARBA00023136"/>
    </source>
</evidence>
<evidence type="ECO:0008006" key="9">
    <source>
        <dbReference type="Google" id="ProtNLM"/>
    </source>
</evidence>
<evidence type="ECO:0000313" key="8">
    <source>
        <dbReference type="Proteomes" id="UP001189429"/>
    </source>
</evidence>
<keyword evidence="4 6" id="KW-0472">Membrane</keyword>
<accession>A0ABN9PFM7</accession>
<protein>
    <recommendedName>
        <fullName evidence="9">Sugar phosphate transporter domain-containing protein</fullName>
    </recommendedName>
</protein>
<feature type="transmembrane region" description="Helical" evidence="6">
    <location>
        <begin position="124"/>
        <end position="141"/>
    </location>
</feature>
<sequence>SRFGSREGADHRGRNRRPAATYKLGEAALGRAPRPEGRRAPCGHAQRAMDVEVINRCAIPAATLAAGGLLLMSEHSKTAGRLLCFCGAQTGMNLYMKHVLSHQAISEGRDGFPAACAVTGLQQLTGFALMVAWMGVSRFTSYQYVPKRLNSRMDYIAVFTFSCAFIANIALNNYSVSLMPISVNLIVRSCFPLPTFFAQKLASWCTGERAKDSSTLELSLMLFGCFCASLAVFAKMQSADTVGSDHKNLAWGVIVCVISCFAGSSNLVLAGMMGTNLKLNEFDTITYSALPAAVLLMPAMFISHYVHWDDGVMLTDWEILREVWELNPSVVYLAALSGVFALAFNLLKYGIVQRLSATHTAFAGNFNKAFTIVLATAQGLEPYPSDYWGWVMVASYVGNISAFTGYNIAKIQIARAQEEEPRTPRSACSFEKEPLQSESTEDSLEKHTSSEEDDWESCKVAADDSCRSDAARSLAIGRGGSEPLLGRGGPAATPLAGSDAGDGGGVADMA</sequence>
<name>A0ABN9PFM7_9DINO</name>
<feature type="non-terminal residue" evidence="7">
    <location>
        <position position="1"/>
    </location>
</feature>
<dbReference type="Proteomes" id="UP001189429">
    <property type="component" value="Unassembled WGS sequence"/>
</dbReference>
<evidence type="ECO:0000256" key="6">
    <source>
        <dbReference type="SAM" id="Phobius"/>
    </source>
</evidence>
<feature type="transmembrane region" description="Helical" evidence="6">
    <location>
        <begin position="218"/>
        <end position="237"/>
    </location>
</feature>
<dbReference type="PANTHER" id="PTHR11132">
    <property type="entry name" value="SOLUTE CARRIER FAMILY 35"/>
    <property type="match status" value="1"/>
</dbReference>
<keyword evidence="2 6" id="KW-0812">Transmembrane</keyword>
<feature type="region of interest" description="Disordered" evidence="5">
    <location>
        <begin position="420"/>
        <end position="465"/>
    </location>
</feature>
<reference evidence="7" key="1">
    <citation type="submission" date="2023-10" db="EMBL/GenBank/DDBJ databases">
        <authorList>
            <person name="Chen Y."/>
            <person name="Shah S."/>
            <person name="Dougan E. K."/>
            <person name="Thang M."/>
            <person name="Chan C."/>
        </authorList>
    </citation>
    <scope>NUCLEOTIDE SEQUENCE [LARGE SCALE GENOMIC DNA]</scope>
</reference>
<organism evidence="7 8">
    <name type="scientific">Prorocentrum cordatum</name>
    <dbReference type="NCBI Taxonomy" id="2364126"/>
    <lineage>
        <taxon>Eukaryota</taxon>
        <taxon>Sar</taxon>
        <taxon>Alveolata</taxon>
        <taxon>Dinophyceae</taxon>
        <taxon>Prorocentrales</taxon>
        <taxon>Prorocentraceae</taxon>
        <taxon>Prorocentrum</taxon>
    </lineage>
</organism>
<feature type="compositionally biased region" description="Gly residues" evidence="5">
    <location>
        <begin position="500"/>
        <end position="510"/>
    </location>
</feature>
<feature type="transmembrane region" description="Helical" evidence="6">
    <location>
        <begin position="153"/>
        <end position="171"/>
    </location>
</feature>
<feature type="transmembrane region" description="Helical" evidence="6">
    <location>
        <begin position="326"/>
        <end position="347"/>
    </location>
</feature>
<evidence type="ECO:0000256" key="1">
    <source>
        <dbReference type="ARBA" id="ARBA00004141"/>
    </source>
</evidence>
<gene>
    <name evidence="7" type="ORF">PCOR1329_LOCUS2509</name>
</gene>
<comment type="subcellular location">
    <subcellularLocation>
        <location evidence="1">Membrane</location>
        <topology evidence="1">Multi-pass membrane protein</topology>
    </subcellularLocation>
</comment>
<evidence type="ECO:0000256" key="2">
    <source>
        <dbReference type="ARBA" id="ARBA00022692"/>
    </source>
</evidence>
<comment type="caution">
    <text evidence="7">The sequence shown here is derived from an EMBL/GenBank/DDBJ whole genome shotgun (WGS) entry which is preliminary data.</text>
</comment>
<dbReference type="EMBL" id="CAUYUJ010000635">
    <property type="protein sequence ID" value="CAK0791700.1"/>
    <property type="molecule type" value="Genomic_DNA"/>
</dbReference>
<feature type="compositionally biased region" description="Basic and acidic residues" evidence="5">
    <location>
        <begin position="1"/>
        <end position="12"/>
    </location>
</feature>
<feature type="region of interest" description="Disordered" evidence="5">
    <location>
        <begin position="477"/>
        <end position="510"/>
    </location>
</feature>
<feature type="transmembrane region" description="Helical" evidence="6">
    <location>
        <begin position="285"/>
        <end position="306"/>
    </location>
</feature>
<feature type="region of interest" description="Disordered" evidence="5">
    <location>
        <begin position="1"/>
        <end position="41"/>
    </location>
</feature>
<evidence type="ECO:0000256" key="3">
    <source>
        <dbReference type="ARBA" id="ARBA00022989"/>
    </source>
</evidence>
<proteinExistence type="predicted"/>